<reference evidence="1 2" key="1">
    <citation type="submission" date="2018-11" db="EMBL/GenBank/DDBJ databases">
        <title>Genomic Encyclopedia of Type Strains, Phase IV (KMG-IV): sequencing the most valuable type-strain genomes for metagenomic binning, comparative biology and taxonomic classification.</title>
        <authorList>
            <person name="Goeker M."/>
        </authorList>
    </citation>
    <scope>NUCLEOTIDE SEQUENCE [LARGE SCALE GENOMIC DNA]</scope>
    <source>
        <strain evidence="1 2">DSM 5900</strain>
    </source>
</reference>
<sequence>MSPFYSTYAGMLDYMSREFEGMARTDDQHAAQLRRNAEILAHMAAELDSGRPANPRQPALFEHPV</sequence>
<name>A0A3N1MAI2_9PROT</name>
<evidence type="ECO:0000313" key="1">
    <source>
        <dbReference type="EMBL" id="ROP99759.1"/>
    </source>
</evidence>
<keyword evidence="2" id="KW-1185">Reference proteome</keyword>
<organism evidence="1 2">
    <name type="scientific">Stella humosa</name>
    <dbReference type="NCBI Taxonomy" id="94"/>
    <lineage>
        <taxon>Bacteria</taxon>
        <taxon>Pseudomonadati</taxon>
        <taxon>Pseudomonadota</taxon>
        <taxon>Alphaproteobacteria</taxon>
        <taxon>Rhodospirillales</taxon>
        <taxon>Stellaceae</taxon>
        <taxon>Stella</taxon>
    </lineage>
</organism>
<proteinExistence type="predicted"/>
<dbReference type="AlphaFoldDB" id="A0A3N1MAI2"/>
<dbReference type="EMBL" id="RJKX01000013">
    <property type="protein sequence ID" value="ROP99759.1"/>
    <property type="molecule type" value="Genomic_DNA"/>
</dbReference>
<gene>
    <name evidence="1" type="ORF">EDC65_1546</name>
</gene>
<evidence type="ECO:0000313" key="2">
    <source>
        <dbReference type="Proteomes" id="UP000278222"/>
    </source>
</evidence>
<accession>A0A3N1MAI2</accession>
<dbReference type="Proteomes" id="UP000278222">
    <property type="component" value="Unassembled WGS sequence"/>
</dbReference>
<dbReference type="RefSeq" id="WP_123689113.1">
    <property type="nucleotide sequence ID" value="NZ_AP019700.1"/>
</dbReference>
<comment type="caution">
    <text evidence="1">The sequence shown here is derived from an EMBL/GenBank/DDBJ whole genome shotgun (WGS) entry which is preliminary data.</text>
</comment>
<protein>
    <submittedName>
        <fullName evidence="1">Uncharacterized protein</fullName>
    </submittedName>
</protein>